<feature type="transmembrane region" description="Helical" evidence="1">
    <location>
        <begin position="315"/>
        <end position="336"/>
    </location>
</feature>
<dbReference type="Pfam" id="PF07786">
    <property type="entry name" value="HGSNAT_cat"/>
    <property type="match status" value="1"/>
</dbReference>
<feature type="transmembrane region" description="Helical" evidence="1">
    <location>
        <begin position="145"/>
        <end position="166"/>
    </location>
</feature>
<organism evidence="3 4">
    <name type="scientific">Shewanella japonica</name>
    <dbReference type="NCBI Taxonomy" id="93973"/>
    <lineage>
        <taxon>Bacteria</taxon>
        <taxon>Pseudomonadati</taxon>
        <taxon>Pseudomonadota</taxon>
        <taxon>Gammaproteobacteria</taxon>
        <taxon>Alteromonadales</taxon>
        <taxon>Shewanellaceae</taxon>
        <taxon>Shewanella</taxon>
    </lineage>
</organism>
<dbReference type="PANTHER" id="PTHR40407:SF1">
    <property type="entry name" value="HEPARAN-ALPHA-GLUCOSAMINIDE N-ACETYLTRANSFERASE CATALYTIC DOMAIN-CONTAINING PROTEIN"/>
    <property type="match status" value="1"/>
</dbReference>
<evidence type="ECO:0000313" key="4">
    <source>
        <dbReference type="Proteomes" id="UP000191820"/>
    </source>
</evidence>
<reference evidence="3 4" key="1">
    <citation type="submission" date="2017-03" db="EMBL/GenBank/DDBJ databases">
        <title>Genome sequencing of Shewanella japonica KCTC 22435.</title>
        <authorList>
            <person name="Kim K.M."/>
        </authorList>
    </citation>
    <scope>NUCLEOTIDE SEQUENCE [LARGE SCALE GENOMIC DNA]</scope>
    <source>
        <strain evidence="3 4">KCTC 22435</strain>
    </source>
</reference>
<dbReference type="Proteomes" id="UP000191820">
    <property type="component" value="Chromosome"/>
</dbReference>
<name>A0ABN4YDK3_9GAMM</name>
<evidence type="ECO:0000313" key="3">
    <source>
        <dbReference type="EMBL" id="ARD20819.1"/>
    </source>
</evidence>
<evidence type="ECO:0000259" key="2">
    <source>
        <dbReference type="Pfam" id="PF07786"/>
    </source>
</evidence>
<dbReference type="InterPro" id="IPR012429">
    <property type="entry name" value="HGSNAT_cat"/>
</dbReference>
<keyword evidence="1" id="KW-1133">Transmembrane helix</keyword>
<dbReference type="EMBL" id="CP020472">
    <property type="protein sequence ID" value="ARD20819.1"/>
    <property type="molecule type" value="Genomic_DNA"/>
</dbReference>
<feature type="transmembrane region" description="Helical" evidence="1">
    <location>
        <begin position="99"/>
        <end position="115"/>
    </location>
</feature>
<evidence type="ECO:0000256" key="1">
    <source>
        <dbReference type="SAM" id="Phobius"/>
    </source>
</evidence>
<dbReference type="RefSeq" id="WP_080914759.1">
    <property type="nucleotide sequence ID" value="NZ_CP020472.1"/>
</dbReference>
<accession>A0ABN4YDK3</accession>
<keyword evidence="1" id="KW-0472">Membrane</keyword>
<gene>
    <name evidence="3" type="ORF">SJ2017_0481</name>
</gene>
<feature type="transmembrane region" description="Helical" evidence="1">
    <location>
        <begin position="342"/>
        <end position="364"/>
    </location>
</feature>
<dbReference type="PANTHER" id="PTHR40407">
    <property type="entry name" value="MEMBRANE PROTEIN-LIKE PROTEIN"/>
    <property type="match status" value="1"/>
</dbReference>
<keyword evidence="4" id="KW-1185">Reference proteome</keyword>
<keyword evidence="1" id="KW-0812">Transmembrane</keyword>
<feature type="transmembrane region" description="Helical" evidence="1">
    <location>
        <begin position="228"/>
        <end position="246"/>
    </location>
</feature>
<feature type="transmembrane region" description="Helical" evidence="1">
    <location>
        <begin position="121"/>
        <end position="140"/>
    </location>
</feature>
<sequence>MNTVSQSVLKKRIDSIDIMRGIVMLIMLLDHVRERFFFHEQVTDPMTLDSTSTGLFISRFAAHFCAPTFVFLTGVSAWLYNHPQFGPERSARSFLIKRGLFIIALECTVITFQWMGNYEMIWLQVMWAIGISMLALALLIGLPRVWLGVIGLVIVFGHNMLTPIQFSPGEWGYTLWAILHDRGNILPNDFIGIRASYPVLPWIGVILLGYVMAPIYSASFEDKQRHKILIQLGLSCFVIFAILRGFNIYGETLDWQQGDSILMTLKSVFNLTKYPPSLAFLLVTIGGTLFCLRALEKVNPRYGKVLSTFGSAPMFFYIVHLYLLLAMYRFAVNVIGPNYGDLYGFTDISWVWITTVILAVLLYFPTKWFSQYKHQSKQGWIKYF</sequence>
<protein>
    <recommendedName>
        <fullName evidence="2">Heparan-alpha-glucosaminide N-acetyltransferase catalytic domain-containing protein</fullName>
    </recommendedName>
</protein>
<proteinExistence type="predicted"/>
<feature type="transmembrane region" description="Helical" evidence="1">
    <location>
        <begin position="199"/>
        <end position="216"/>
    </location>
</feature>
<feature type="domain" description="Heparan-alpha-glucosaminide N-acetyltransferase catalytic" evidence="2">
    <location>
        <begin position="12"/>
        <end position="222"/>
    </location>
</feature>
<feature type="transmembrane region" description="Helical" evidence="1">
    <location>
        <begin position="56"/>
        <end position="79"/>
    </location>
</feature>
<feature type="transmembrane region" description="Helical" evidence="1">
    <location>
        <begin position="277"/>
        <end position="295"/>
    </location>
</feature>